<feature type="compositionally biased region" description="Low complexity" evidence="3">
    <location>
        <begin position="139"/>
        <end position="160"/>
    </location>
</feature>
<evidence type="ECO:0000256" key="1">
    <source>
        <dbReference type="ARBA" id="ARBA00022737"/>
    </source>
</evidence>
<feature type="compositionally biased region" description="Polar residues" evidence="3">
    <location>
        <begin position="72"/>
        <end position="87"/>
    </location>
</feature>
<feature type="repeat" description="RCC1" evidence="2">
    <location>
        <begin position="455"/>
        <end position="509"/>
    </location>
</feature>
<evidence type="ECO:0000256" key="3">
    <source>
        <dbReference type="SAM" id="MobiDB-lite"/>
    </source>
</evidence>
<feature type="repeat" description="RCC1" evidence="2">
    <location>
        <begin position="568"/>
        <end position="623"/>
    </location>
</feature>
<name>A0A9W7GCP2_9STRA</name>
<dbReference type="PROSITE" id="PS50012">
    <property type="entry name" value="RCC1_3"/>
    <property type="match status" value="5"/>
</dbReference>
<sequence length="940" mass="100579">MSWRASRAGQADRSRAKLMRHKIKLEDEDVNFSSKGRASKGLSSMINFLDEGEATMSKRKKELRGLGGTYVRPSTSDNTVRPPSSQLNEEVIRLNQAITAHKSRKKSSGRPNYNYKFLKSKNGGNLAGSYGSSGRPFHPSYRPSSSSSLSSTMPSNFSTSKLSRSSSYGEFGSQSGNIQRGSLRPKKRQTNSNYSNDDLSASSASGSDSEIMQHTSNSSSRRSQNAVRVSVSSSPITVPDDNASRKERYIPLNTSHNPSYTWKTALLSCGSNHASQLGHNSGKAGKITPFESSFKDVKTDGLTIRSVAIGGAYGLATTSNYALYGWGTGPIPPTVSNSTPSHFSQTYASLTKVNLPQPVAKVSCGTMHAACITINGVLYTWGSGDSGRLGHGDTTPRAYPTAVKLDGCAFEVSCGERHCAVVVEANEGSNLGGGGYVCPEGEEEKLPPSAPPRTGTLYTFGSNKGGQLGTGDIVNRLSPAVVTCSAWRRGAAVARVTCGMHHTIAIAATLTNPPKRRVYAWGWGEHGRLGVGHVEMLVTPTEVALLNHRNILDVKAGEQHSLAMGEGGEVYSWGSNRFGQLGVSLPSTSLHLNLLPQKLPLPTVSPVISISAGSRHSGVVTEDGEVVTWGWGEEGQLGNGREQDEHSPYVVAVPKIKGAKGRVKQLSLGISHSLILVENTKIGVLPSSLTQAEEKKESLVEEDTAGGTEEENKVVAIVDIHAEMKRKKQLEFAAKLEASAAQAAIQADAAAEAQERELRAVEERREKDKETLKRFEKRKEEIKEKEERERERQAAARAAIVSAPHTTKREPPQSPPHTPAPIAIPRVRDVSPIKSPSPPPMAPPPVVTPPRPSTASKVSLAQPSSYDQVYYHPEQSVDKCFVANAARRAMMRKIKQSGARGKGGKAGNNSSGKGSAAGKGVLRRSSFGGPPPSQQKVASS</sequence>
<dbReference type="InterPro" id="IPR058923">
    <property type="entry name" value="RCC1-like_dom"/>
</dbReference>
<feature type="region of interest" description="Disordered" evidence="3">
    <location>
        <begin position="100"/>
        <end position="244"/>
    </location>
</feature>
<comment type="caution">
    <text evidence="5">The sequence shown here is derived from an EMBL/GenBank/DDBJ whole genome shotgun (WGS) entry which is preliminary data.</text>
</comment>
<evidence type="ECO:0000256" key="2">
    <source>
        <dbReference type="PROSITE-ProRule" id="PRU00235"/>
    </source>
</evidence>
<dbReference type="InterPro" id="IPR000408">
    <property type="entry name" value="Reg_chr_condens"/>
</dbReference>
<evidence type="ECO:0000313" key="5">
    <source>
        <dbReference type="EMBL" id="GMI43236.1"/>
    </source>
</evidence>
<dbReference type="AlphaFoldDB" id="A0A9W7GCP2"/>
<feature type="region of interest" description="Disordered" evidence="3">
    <location>
        <begin position="892"/>
        <end position="940"/>
    </location>
</feature>
<dbReference type="SUPFAM" id="SSF50985">
    <property type="entry name" value="RCC1/BLIP-II"/>
    <property type="match status" value="1"/>
</dbReference>
<dbReference type="InterPro" id="IPR009091">
    <property type="entry name" value="RCC1/BLIP-II"/>
</dbReference>
<dbReference type="PROSITE" id="PS00626">
    <property type="entry name" value="RCC1_2"/>
    <property type="match status" value="1"/>
</dbReference>
<feature type="region of interest" description="Disordered" evidence="3">
    <location>
        <begin position="67"/>
        <end position="87"/>
    </location>
</feature>
<proteinExistence type="predicted"/>
<keyword evidence="1" id="KW-0677">Repeat</keyword>
<feature type="repeat" description="RCC1" evidence="2">
    <location>
        <begin position="624"/>
        <end position="679"/>
    </location>
</feature>
<gene>
    <name evidence="5" type="ORF">TrCOL_g2623</name>
</gene>
<dbReference type="Pfam" id="PF25390">
    <property type="entry name" value="WD40_RLD"/>
    <property type="match status" value="1"/>
</dbReference>
<evidence type="ECO:0000313" key="6">
    <source>
        <dbReference type="Proteomes" id="UP001165065"/>
    </source>
</evidence>
<dbReference type="PRINTS" id="PR00633">
    <property type="entry name" value="RCCNDNSATION"/>
</dbReference>
<feature type="domain" description="RCC1-like" evidence="4">
    <location>
        <begin position="454"/>
        <end position="675"/>
    </location>
</feature>
<dbReference type="Gene3D" id="2.130.10.30">
    <property type="entry name" value="Regulator of chromosome condensation 1/beta-lactamase-inhibitor protein II"/>
    <property type="match status" value="2"/>
</dbReference>
<feature type="compositionally biased region" description="Low complexity" evidence="3">
    <location>
        <begin position="191"/>
        <end position="209"/>
    </location>
</feature>
<protein>
    <recommendedName>
        <fullName evidence="4">RCC1-like domain-containing protein</fullName>
    </recommendedName>
</protein>
<reference evidence="6" key="1">
    <citation type="journal article" date="2023" name="Commun. Biol.">
        <title>Genome analysis of Parmales, the sister group of diatoms, reveals the evolutionary specialization of diatoms from phago-mixotrophs to photoautotrophs.</title>
        <authorList>
            <person name="Ban H."/>
            <person name="Sato S."/>
            <person name="Yoshikawa S."/>
            <person name="Yamada K."/>
            <person name="Nakamura Y."/>
            <person name="Ichinomiya M."/>
            <person name="Sato N."/>
            <person name="Blanc-Mathieu R."/>
            <person name="Endo H."/>
            <person name="Kuwata A."/>
            <person name="Ogata H."/>
        </authorList>
    </citation>
    <scope>NUCLEOTIDE SEQUENCE [LARGE SCALE GENOMIC DNA]</scope>
</reference>
<feature type="compositionally biased region" description="Polar residues" evidence="3">
    <location>
        <begin position="161"/>
        <end position="180"/>
    </location>
</feature>
<dbReference type="InterPro" id="IPR051210">
    <property type="entry name" value="Ub_ligase/GEF_domain"/>
</dbReference>
<organism evidence="5 6">
    <name type="scientific">Triparma columacea</name>
    <dbReference type="NCBI Taxonomy" id="722753"/>
    <lineage>
        <taxon>Eukaryota</taxon>
        <taxon>Sar</taxon>
        <taxon>Stramenopiles</taxon>
        <taxon>Ochrophyta</taxon>
        <taxon>Bolidophyceae</taxon>
        <taxon>Parmales</taxon>
        <taxon>Triparmaceae</taxon>
        <taxon>Triparma</taxon>
    </lineage>
</organism>
<dbReference type="PANTHER" id="PTHR22870:SF466">
    <property type="entry name" value="ANKYRIN REPEAT-CONTAINING PROTEIN"/>
    <property type="match status" value="1"/>
</dbReference>
<dbReference type="EMBL" id="BRYA01000190">
    <property type="protein sequence ID" value="GMI43236.1"/>
    <property type="molecule type" value="Genomic_DNA"/>
</dbReference>
<feature type="repeat" description="RCC1" evidence="2">
    <location>
        <begin position="516"/>
        <end position="567"/>
    </location>
</feature>
<feature type="region of interest" description="Disordered" evidence="3">
    <location>
        <begin position="781"/>
        <end position="861"/>
    </location>
</feature>
<feature type="compositionally biased region" description="Polar residues" evidence="3">
    <location>
        <begin position="210"/>
        <end position="236"/>
    </location>
</feature>
<feature type="compositionally biased region" description="Basic and acidic residues" evidence="3">
    <location>
        <begin position="781"/>
        <end position="794"/>
    </location>
</feature>
<keyword evidence="6" id="KW-1185">Reference proteome</keyword>
<dbReference type="PANTHER" id="PTHR22870">
    <property type="entry name" value="REGULATOR OF CHROMOSOME CONDENSATION"/>
    <property type="match status" value="1"/>
</dbReference>
<evidence type="ECO:0000259" key="4">
    <source>
        <dbReference type="Pfam" id="PF25390"/>
    </source>
</evidence>
<accession>A0A9W7GCP2</accession>
<feature type="repeat" description="RCC1" evidence="2">
    <location>
        <begin position="376"/>
        <end position="425"/>
    </location>
</feature>
<dbReference type="Pfam" id="PF00415">
    <property type="entry name" value="RCC1"/>
    <property type="match status" value="1"/>
</dbReference>
<dbReference type="Proteomes" id="UP001165065">
    <property type="component" value="Unassembled WGS sequence"/>
</dbReference>
<dbReference type="OrthoDB" id="10256179at2759"/>
<feature type="compositionally biased region" description="Low complexity" evidence="3">
    <location>
        <begin position="907"/>
        <end position="920"/>
    </location>
</feature>
<feature type="compositionally biased region" description="Pro residues" evidence="3">
    <location>
        <begin position="835"/>
        <end position="852"/>
    </location>
</feature>